<dbReference type="GO" id="GO:0016491">
    <property type="term" value="F:oxidoreductase activity"/>
    <property type="evidence" value="ECO:0007669"/>
    <property type="project" value="InterPro"/>
</dbReference>
<dbReference type="InterPro" id="IPR008719">
    <property type="entry name" value="N2O_reductase_NosL"/>
</dbReference>
<dbReference type="Gene3D" id="3.30.70.2050">
    <property type="match status" value="1"/>
</dbReference>
<dbReference type="Pfam" id="PF00578">
    <property type="entry name" value="AhpC-TSA"/>
    <property type="match status" value="1"/>
</dbReference>
<protein>
    <submittedName>
        <fullName evidence="2">Redoxin domain-containing protein</fullName>
    </submittedName>
</protein>
<dbReference type="InterPro" id="IPR013766">
    <property type="entry name" value="Thioredoxin_domain"/>
</dbReference>
<organism evidence="2">
    <name type="scientific">Caldiarchaeum subterraneum</name>
    <dbReference type="NCBI Taxonomy" id="311458"/>
    <lineage>
        <taxon>Archaea</taxon>
        <taxon>Nitrososphaerota</taxon>
        <taxon>Candidatus Caldarchaeales</taxon>
        <taxon>Candidatus Caldarchaeaceae</taxon>
        <taxon>Candidatus Caldarchaeum</taxon>
    </lineage>
</organism>
<feature type="domain" description="Thioredoxin" evidence="1">
    <location>
        <begin position="175"/>
        <end position="320"/>
    </location>
</feature>
<reference evidence="2" key="1">
    <citation type="journal article" date="2020" name="mSystems">
        <title>Genome- and Community-Level Interaction Insights into Carbon Utilization and Element Cycling Functions of Hydrothermarchaeota in Hydrothermal Sediment.</title>
        <authorList>
            <person name="Zhou Z."/>
            <person name="Liu Y."/>
            <person name="Xu W."/>
            <person name="Pan J."/>
            <person name="Luo Z.H."/>
            <person name="Li M."/>
        </authorList>
    </citation>
    <scope>NUCLEOTIDE SEQUENCE [LARGE SCALE GENOMIC DNA]</scope>
    <source>
        <strain evidence="2">SpSt-1074</strain>
    </source>
</reference>
<evidence type="ECO:0000259" key="1">
    <source>
        <dbReference type="PROSITE" id="PS51352"/>
    </source>
</evidence>
<dbReference type="PROSITE" id="PS00194">
    <property type="entry name" value="THIOREDOXIN_1"/>
    <property type="match status" value="1"/>
</dbReference>
<dbReference type="InterPro" id="IPR036249">
    <property type="entry name" value="Thioredoxin-like_sf"/>
</dbReference>
<dbReference type="InterPro" id="IPR000866">
    <property type="entry name" value="AhpC/TSA"/>
</dbReference>
<dbReference type="PANTHER" id="PTHR41247">
    <property type="entry name" value="HTH-TYPE TRANSCRIPTIONAL REPRESSOR YCNK"/>
    <property type="match status" value="1"/>
</dbReference>
<dbReference type="AlphaFoldDB" id="A0A7J3VRH5"/>
<dbReference type="PROSITE" id="PS51352">
    <property type="entry name" value="THIOREDOXIN_2"/>
    <property type="match status" value="1"/>
</dbReference>
<evidence type="ECO:0000313" key="2">
    <source>
        <dbReference type="EMBL" id="HHM43754.1"/>
    </source>
</evidence>
<name>A0A7J3VRH5_CALS0</name>
<dbReference type="CDD" id="cd02966">
    <property type="entry name" value="TlpA_like_family"/>
    <property type="match status" value="1"/>
</dbReference>
<sequence length="321" mass="35593">MDDGSPAMKRRHLLATALATAAAGAAYIVYTSLPQTIPRLDTPTCSYCGMKIERTQFAAQLTVDGKQLFYDDVGCMLIHYLSFTGRIEPVKGTWPAARVEKVLVNCYDVDEAVEASSAWFVKGSDVNTPMRHGYIAFKSMTSAIEFAKSHGGDVFGWDKAVETFLKPVERVDVHKHAGEYSSVFSIELKLLDGKPTSVSQLLRMGKPVLLVFFATWCPTCSRNITTLGNAYPRFQSKATVLLTGFDPADTPAKIQRFLEQHNAPRDWIVAQPSLELIVALRVVVQETIIAINTDGEVVYEKRFGTLTEDDWLRIVGLMTES</sequence>
<dbReference type="Gene3D" id="3.40.30.10">
    <property type="entry name" value="Glutaredoxin"/>
    <property type="match status" value="1"/>
</dbReference>
<accession>A0A7J3VRH5</accession>
<dbReference type="InterPro" id="IPR017937">
    <property type="entry name" value="Thioredoxin_CS"/>
</dbReference>
<dbReference type="Pfam" id="PF05573">
    <property type="entry name" value="NosL"/>
    <property type="match status" value="1"/>
</dbReference>
<comment type="caution">
    <text evidence="2">The sequence shown here is derived from an EMBL/GenBank/DDBJ whole genome shotgun (WGS) entry which is preliminary data.</text>
</comment>
<dbReference type="SUPFAM" id="SSF160387">
    <property type="entry name" value="NosL/MerB-like"/>
    <property type="match status" value="1"/>
</dbReference>
<gene>
    <name evidence="2" type="ORF">ENM31_00455</name>
</gene>
<dbReference type="SUPFAM" id="SSF52833">
    <property type="entry name" value="Thioredoxin-like"/>
    <property type="match status" value="1"/>
</dbReference>
<dbReference type="EMBL" id="DRXH01000018">
    <property type="protein sequence ID" value="HHM43754.1"/>
    <property type="molecule type" value="Genomic_DNA"/>
</dbReference>
<dbReference type="PANTHER" id="PTHR41247:SF1">
    <property type="entry name" value="HTH-TYPE TRANSCRIPTIONAL REPRESSOR YCNK"/>
    <property type="match status" value="1"/>
</dbReference>
<dbReference type="GO" id="GO:0016209">
    <property type="term" value="F:antioxidant activity"/>
    <property type="evidence" value="ECO:0007669"/>
    <property type="project" value="InterPro"/>
</dbReference>
<proteinExistence type="predicted"/>